<protein>
    <submittedName>
        <fullName evidence="1">Anthocyanin 5-aromatic acyltransferase</fullName>
    </submittedName>
</protein>
<keyword evidence="1" id="KW-0808">Transferase</keyword>
<evidence type="ECO:0000313" key="2">
    <source>
        <dbReference type="Proteomes" id="UP001164539"/>
    </source>
</evidence>
<dbReference type="Proteomes" id="UP001164539">
    <property type="component" value="Chromosome 1"/>
</dbReference>
<comment type="caution">
    <text evidence="1">The sequence shown here is derived from an EMBL/GenBank/DDBJ whole genome shotgun (WGS) entry which is preliminary data.</text>
</comment>
<evidence type="ECO:0000313" key="1">
    <source>
        <dbReference type="EMBL" id="KAJ4729914.1"/>
    </source>
</evidence>
<keyword evidence="2" id="KW-1185">Reference proteome</keyword>
<sequence>MSEPKTVKVLDLSRVAPPPPPGSEISLPRLKQSLALTLRHFFPFAANLICPPPPNEPYIFYKEGDSVPFTVAESDADFNHLITNHARDAEEFHSLVAKLPFACVSSDLTHVVPVMAVQVTVFPNSGISIGVTFIHVAADGSSFNHFMKSWTSIYKSGGGDLTSLSLPYHNKDLIKDPDGLSSAFLKAWWNWENLGSAATVPEDNVRVTLVLNRGQIEKLKQLVMSTRSISDDETGPLRVSTYAVTCAFMWVNLIKLQESEISAHLHDNLVYHFISVSDCRERFELPVPATYFGNCLAWFFVPAKRSQLMGENGIAFAAKAIGRTIYELKKGPFIGAEKWVSDLKEMLKQGRTVSVAGSPRLLVYETDFGWGRPKKTESVHIGAYGSFSLAESRDEEGGVEIGLVICRDKLDVFHTIFEQ</sequence>
<keyword evidence="1" id="KW-0012">Acyltransferase</keyword>
<accession>A0ACC1Z3U3</accession>
<name>A0ACC1Z3U3_MELAZ</name>
<organism evidence="1 2">
    <name type="scientific">Melia azedarach</name>
    <name type="common">Chinaberry tree</name>
    <dbReference type="NCBI Taxonomy" id="155640"/>
    <lineage>
        <taxon>Eukaryota</taxon>
        <taxon>Viridiplantae</taxon>
        <taxon>Streptophyta</taxon>
        <taxon>Embryophyta</taxon>
        <taxon>Tracheophyta</taxon>
        <taxon>Spermatophyta</taxon>
        <taxon>Magnoliopsida</taxon>
        <taxon>eudicotyledons</taxon>
        <taxon>Gunneridae</taxon>
        <taxon>Pentapetalae</taxon>
        <taxon>rosids</taxon>
        <taxon>malvids</taxon>
        <taxon>Sapindales</taxon>
        <taxon>Meliaceae</taxon>
        <taxon>Melia</taxon>
    </lineage>
</organism>
<gene>
    <name evidence="1" type="ORF">OWV82_002619</name>
</gene>
<proteinExistence type="predicted"/>
<dbReference type="EMBL" id="CM051394">
    <property type="protein sequence ID" value="KAJ4729914.1"/>
    <property type="molecule type" value="Genomic_DNA"/>
</dbReference>
<reference evidence="1 2" key="1">
    <citation type="journal article" date="2023" name="Science">
        <title>Complex scaffold remodeling in plant triterpene biosynthesis.</title>
        <authorList>
            <person name="De La Pena R."/>
            <person name="Hodgson H."/>
            <person name="Liu J.C."/>
            <person name="Stephenson M.J."/>
            <person name="Martin A.C."/>
            <person name="Owen C."/>
            <person name="Harkess A."/>
            <person name="Leebens-Mack J."/>
            <person name="Jimenez L.E."/>
            <person name="Osbourn A."/>
            <person name="Sattely E.S."/>
        </authorList>
    </citation>
    <scope>NUCLEOTIDE SEQUENCE [LARGE SCALE GENOMIC DNA]</scope>
    <source>
        <strain evidence="2">cv. JPN11</strain>
        <tissue evidence="1">Leaf</tissue>
    </source>
</reference>